<proteinExistence type="inferred from homology"/>
<keyword evidence="4" id="KW-1185">Reference proteome</keyword>
<dbReference type="AlphaFoldDB" id="A0AAV9Z2J4"/>
<evidence type="ECO:0000313" key="3">
    <source>
        <dbReference type="EMBL" id="KAK6969137.1"/>
    </source>
</evidence>
<protein>
    <submittedName>
        <fullName evidence="3">Uncharacterized protein</fullName>
    </submittedName>
</protein>
<dbReference type="InterPro" id="IPR036291">
    <property type="entry name" value="NAD(P)-bd_dom_sf"/>
</dbReference>
<dbReference type="Gene3D" id="3.40.50.720">
    <property type="entry name" value="NAD(P)-binding Rossmann-like Domain"/>
    <property type="match status" value="1"/>
</dbReference>
<keyword evidence="2" id="KW-0560">Oxidoreductase</keyword>
<comment type="caution">
    <text evidence="3">The sequence shown here is derived from an EMBL/GenBank/DDBJ whole genome shotgun (WGS) entry which is preliminary data.</text>
</comment>
<reference evidence="3 4" key="1">
    <citation type="journal article" date="2024" name="J Genomics">
        <title>Draft genome sequencing and assembly of Favolaschia claudopus CIRM-BRFM 2984 isolated from oak limbs.</title>
        <authorList>
            <person name="Navarro D."/>
            <person name="Drula E."/>
            <person name="Chaduli D."/>
            <person name="Cazenave R."/>
            <person name="Ahrendt S."/>
            <person name="Wang J."/>
            <person name="Lipzen A."/>
            <person name="Daum C."/>
            <person name="Barry K."/>
            <person name="Grigoriev I.V."/>
            <person name="Favel A."/>
            <person name="Rosso M.N."/>
            <person name="Martin F."/>
        </authorList>
    </citation>
    <scope>NUCLEOTIDE SEQUENCE [LARGE SCALE GENOMIC DNA]</scope>
    <source>
        <strain evidence="3 4">CIRM-BRFM 2984</strain>
    </source>
</reference>
<accession>A0AAV9Z2J4</accession>
<dbReference type="Proteomes" id="UP001362999">
    <property type="component" value="Unassembled WGS sequence"/>
</dbReference>
<dbReference type="PANTHER" id="PTHR24320:SF283">
    <property type="entry name" value="RETINOL DEHYDROGENASE 11"/>
    <property type="match status" value="1"/>
</dbReference>
<dbReference type="EMBL" id="JAWWNJ010000233">
    <property type="protein sequence ID" value="KAK6969137.1"/>
    <property type="molecule type" value="Genomic_DNA"/>
</dbReference>
<dbReference type="GO" id="GO:0016491">
    <property type="term" value="F:oxidoreductase activity"/>
    <property type="evidence" value="ECO:0007669"/>
    <property type="project" value="UniProtKB-KW"/>
</dbReference>
<dbReference type="PANTHER" id="PTHR24320">
    <property type="entry name" value="RETINOL DEHYDROGENASE"/>
    <property type="match status" value="1"/>
</dbReference>
<evidence type="ECO:0000256" key="1">
    <source>
        <dbReference type="ARBA" id="ARBA00006484"/>
    </source>
</evidence>
<dbReference type="SUPFAM" id="SSF51735">
    <property type="entry name" value="NAD(P)-binding Rossmann-fold domains"/>
    <property type="match status" value="1"/>
</dbReference>
<comment type="similarity">
    <text evidence="1">Belongs to the short-chain dehydrogenases/reductases (SDR) family.</text>
</comment>
<gene>
    <name evidence="3" type="ORF">R3P38DRAFT_3298780</name>
</gene>
<evidence type="ECO:0000313" key="4">
    <source>
        <dbReference type="Proteomes" id="UP001362999"/>
    </source>
</evidence>
<evidence type="ECO:0000256" key="2">
    <source>
        <dbReference type="ARBA" id="ARBA00023002"/>
    </source>
</evidence>
<dbReference type="Pfam" id="PF00106">
    <property type="entry name" value="adh_short"/>
    <property type="match status" value="1"/>
</dbReference>
<sequence length="533" mass="58051">MSSNTLPTSSFNTTADEVANVFADEIRGKTVLITGTSLKGIGFETARVIAKYAKLLIIAGYNEERLKLSEDAIKKETPSANIYRLTVDLSSLASVRKAAAEVNALPDPLHILINNAAATRTGFTLQLTSDNIELQYATNHVGPWLFTNLLVPKLLASSSNAGHTSTPRVIFLSSDTHYFGTGVDFALLQTPTLPQVKEEFDGFKTYWGTKCTPILTAIELSKRTGGRVAGFSLAPGLIFTGALEDPAVAEYLKAGGYLSAEGKPVEEKHPWKTLEQGAATTLTAAFDTRLNDKAGAFLSDCNVKDGAAHSTDPATAEKLWAVTEKIVGEKFEFHLACKPSLCWVRVAGIFTDIQVVARLQETAKSACSGKVSSVGKFLQSLHLETFDGHPSLLLPIVYYNLRLPGDSLDAHTLEGRTIAAQIVLKILTFMENMPKEALMEIWPRYWWWLQKLHPLDDGESPPHCLIALALFLFDISRGVDQPSSSVLARTPGLRVYVGRAWIYFGGRSAEVEESLTSKMRLGFPPSLSSTIAD</sequence>
<dbReference type="InterPro" id="IPR002347">
    <property type="entry name" value="SDR_fam"/>
</dbReference>
<organism evidence="3 4">
    <name type="scientific">Favolaschia claudopus</name>
    <dbReference type="NCBI Taxonomy" id="2862362"/>
    <lineage>
        <taxon>Eukaryota</taxon>
        <taxon>Fungi</taxon>
        <taxon>Dikarya</taxon>
        <taxon>Basidiomycota</taxon>
        <taxon>Agaricomycotina</taxon>
        <taxon>Agaricomycetes</taxon>
        <taxon>Agaricomycetidae</taxon>
        <taxon>Agaricales</taxon>
        <taxon>Marasmiineae</taxon>
        <taxon>Mycenaceae</taxon>
        <taxon>Favolaschia</taxon>
    </lineage>
</organism>
<name>A0AAV9Z2J4_9AGAR</name>